<feature type="chain" id="PRO_5019832941" evidence="9">
    <location>
        <begin position="21"/>
        <end position="1323"/>
    </location>
</feature>
<reference evidence="10 11" key="1">
    <citation type="journal article" date="2017" name="Gigascience">
        <title>Genome sequence of the small brown planthopper, Laodelphax striatellus.</title>
        <authorList>
            <person name="Zhu J."/>
            <person name="Jiang F."/>
            <person name="Wang X."/>
            <person name="Yang P."/>
            <person name="Bao Y."/>
            <person name="Zhao W."/>
            <person name="Wang W."/>
            <person name="Lu H."/>
            <person name="Wang Q."/>
            <person name="Cui N."/>
            <person name="Li J."/>
            <person name="Chen X."/>
            <person name="Luo L."/>
            <person name="Yu J."/>
            <person name="Kang L."/>
            <person name="Cui F."/>
        </authorList>
    </citation>
    <scope>NUCLEOTIDE SEQUENCE [LARGE SCALE GENOMIC DNA]</scope>
    <source>
        <strain evidence="10">Lst14</strain>
    </source>
</reference>
<comment type="subcellular location">
    <subcellularLocation>
        <location evidence="1">Membrane</location>
        <topology evidence="1">Multi-pass membrane protein</topology>
    </subcellularLocation>
</comment>
<protein>
    <submittedName>
        <fullName evidence="10">Uncharacterized protein</fullName>
    </submittedName>
</protein>
<keyword evidence="6" id="KW-0325">Glycoprotein</keyword>
<feature type="region of interest" description="Disordered" evidence="7">
    <location>
        <begin position="535"/>
        <end position="555"/>
    </location>
</feature>
<dbReference type="Proteomes" id="UP000291343">
    <property type="component" value="Unassembled WGS sequence"/>
</dbReference>
<evidence type="ECO:0000256" key="8">
    <source>
        <dbReference type="SAM" id="Phobius"/>
    </source>
</evidence>
<gene>
    <name evidence="10" type="ORF">LSTR_LSTR008064</name>
</gene>
<dbReference type="GO" id="GO:0016020">
    <property type="term" value="C:membrane"/>
    <property type="evidence" value="ECO:0007669"/>
    <property type="project" value="UniProtKB-SubCell"/>
</dbReference>
<name>A0A482XLZ6_LAOST</name>
<keyword evidence="3 8" id="KW-0812">Transmembrane</keyword>
<evidence type="ECO:0000313" key="10">
    <source>
        <dbReference type="EMBL" id="RZF46832.1"/>
    </source>
</evidence>
<sequence>MEISRLIFITLLITCSVVTGRSDCEEETISKLPDDQCLSDLDESELVITTASDETRNLDFFESETTPTSILDKLLGSTTNINNHVTKEYNVDHPVQYEVRKTDITDKISNTLKNTSPLLRSDEEDIIHEEISTHPITEALSASKFNTASEVSVKATGEAYLNEDLLLSEMNTESLNYYQSKPDDDSLETSTEARSSGIVREYTLTPGSDHIADLGEIEETILKSSDLVVNGKPINEHHQGSSETVLDWSDKKIEESIQHSDSKKHNSIDNIQSYQRKDFDDVKNEGRSDLSNNIVSNPVEKTLDDKNNEFTGVKLGSNIEVFPKHSYNDEADSPTYRKEKYAPINDEVFSKHRFDDKAVDSTYYKKEEYTPINEGIVKDEVFSRQSSNSEVVDIISNYSTNQASEGGYGIYKSVEQAMSSDDFIRSQKIKKYAQTNHSINDNVSSYSNDQSFNASESNYSTTQVPEESVLSNENVKQVIKSEEFIKSQQNEGDVQSNDTTIDNISSYSNDEASNVSQFNYKNVAQLMMSDELLKSQQNKKGGQSNHVNNVPPKASELSSRNMQQVMMNDAFISNQQIEQLQSQKVEQGGKNEPCPGCDLGLLPVTTSAGNKGKIENSPFRQSHAIPEASIQFAEVPPEKDLRVDDMGLAEGSFLFGYLGELLSWLQPNDFPVELMRNALRNQISIIDLITQSLKLEAGFIGCIAIGVSLALAAPIVVLAHTCYRIRRKGDEGDQTPIGCAGNCRRRTLVFFLQIIIFLLLIGTAAMLITNQQVSTAVLQTSDVLKTVLDDLGTFLHNVHHQLHFVVSKHLDQAVQAVNSDLDNVEILLGQPIQTELSRETGLDVALESLRDIAQDVSKVGESVELVQLAAGLLSEGVIMTTDKLSDLRLQVNSFRRQCSPKDRPLCDTLNIAGLEVTLRVDSLRQDDKLNRVRQIGGPELRGAVESARVLFRDIPRQVAVDTKDSREGVRRQLNQEQMNIDESIRSLEILVRNLKGKLTTGQNVLDDIAVDIPELEFWRWMIGLGGHGQAFICRPLYQEPEFPALSQLLDNPGLFPNSHKFISTLAFDNDTIDVPFNKVLRECHENKPVYPVFKLNGVFNVETMTESKKWDKFHDKLDDIKVKLNHLKVLSPTLQNQLNDLLQALSVNLTAHRNYLSSPVTGKDLNSFAAQLESVGNQIKDLATASRMETLASRTRRLIATHIEPLKEKKKVKEYTHRLMRYIDQYKNNLADRINNNLARCQPLWKLFNISRLMLCKHVMDPLNGFWFSTVCCLIILLCATPVCLKLVDCYKKKSQAANYNSGSPTENLMSNEHGRDWSSSNG</sequence>
<keyword evidence="9" id="KW-0732">Signal</keyword>
<evidence type="ECO:0000256" key="5">
    <source>
        <dbReference type="ARBA" id="ARBA00023136"/>
    </source>
</evidence>
<accession>A0A482XLZ6</accession>
<feature type="transmembrane region" description="Helical" evidence="8">
    <location>
        <begin position="697"/>
        <end position="719"/>
    </location>
</feature>
<feature type="compositionally biased region" description="Basic and acidic residues" evidence="7">
    <location>
        <begin position="275"/>
        <end position="288"/>
    </location>
</feature>
<dbReference type="InterPro" id="IPR008795">
    <property type="entry name" value="Prominin"/>
</dbReference>
<organism evidence="10 11">
    <name type="scientific">Laodelphax striatellus</name>
    <name type="common">Small brown planthopper</name>
    <name type="synonym">Delphax striatella</name>
    <dbReference type="NCBI Taxonomy" id="195883"/>
    <lineage>
        <taxon>Eukaryota</taxon>
        <taxon>Metazoa</taxon>
        <taxon>Ecdysozoa</taxon>
        <taxon>Arthropoda</taxon>
        <taxon>Hexapoda</taxon>
        <taxon>Insecta</taxon>
        <taxon>Pterygota</taxon>
        <taxon>Neoptera</taxon>
        <taxon>Paraneoptera</taxon>
        <taxon>Hemiptera</taxon>
        <taxon>Auchenorrhyncha</taxon>
        <taxon>Fulgoroidea</taxon>
        <taxon>Delphacidae</taxon>
        <taxon>Criomorphinae</taxon>
        <taxon>Laodelphax</taxon>
    </lineage>
</organism>
<evidence type="ECO:0000256" key="6">
    <source>
        <dbReference type="ARBA" id="ARBA00023180"/>
    </source>
</evidence>
<feature type="signal peptide" evidence="9">
    <location>
        <begin position="1"/>
        <end position="20"/>
    </location>
</feature>
<dbReference type="InParanoid" id="A0A482XLZ6"/>
<feature type="transmembrane region" description="Helical" evidence="8">
    <location>
        <begin position="1266"/>
        <end position="1285"/>
    </location>
</feature>
<evidence type="ECO:0000256" key="1">
    <source>
        <dbReference type="ARBA" id="ARBA00004141"/>
    </source>
</evidence>
<evidence type="ECO:0000256" key="4">
    <source>
        <dbReference type="ARBA" id="ARBA00022989"/>
    </source>
</evidence>
<evidence type="ECO:0000256" key="3">
    <source>
        <dbReference type="ARBA" id="ARBA00022692"/>
    </source>
</evidence>
<evidence type="ECO:0000313" key="11">
    <source>
        <dbReference type="Proteomes" id="UP000291343"/>
    </source>
</evidence>
<feature type="transmembrane region" description="Helical" evidence="8">
    <location>
        <begin position="748"/>
        <end position="768"/>
    </location>
</feature>
<dbReference type="EMBL" id="QKKF02005666">
    <property type="protein sequence ID" value="RZF46832.1"/>
    <property type="molecule type" value="Genomic_DNA"/>
</dbReference>
<dbReference type="Pfam" id="PF05478">
    <property type="entry name" value="Prominin"/>
    <property type="match status" value="2"/>
</dbReference>
<dbReference type="PANTHER" id="PTHR22730">
    <property type="entry name" value="PROMININ PROM PROTEIN"/>
    <property type="match status" value="1"/>
</dbReference>
<comment type="caution">
    <text evidence="10">The sequence shown here is derived from an EMBL/GenBank/DDBJ whole genome shotgun (WGS) entry which is preliminary data.</text>
</comment>
<proteinExistence type="inferred from homology"/>
<feature type="region of interest" description="Disordered" evidence="7">
    <location>
        <begin position="1297"/>
        <end position="1323"/>
    </location>
</feature>
<feature type="compositionally biased region" description="Polar residues" evidence="7">
    <location>
        <begin position="1297"/>
        <end position="1311"/>
    </location>
</feature>
<evidence type="ECO:0000256" key="2">
    <source>
        <dbReference type="ARBA" id="ARBA00006058"/>
    </source>
</evidence>
<keyword evidence="11" id="KW-1185">Reference proteome</keyword>
<evidence type="ECO:0000256" key="9">
    <source>
        <dbReference type="SAM" id="SignalP"/>
    </source>
</evidence>
<dbReference type="PANTHER" id="PTHR22730:SF1">
    <property type="entry name" value="PROMININ-LIKE PROTEIN"/>
    <property type="match status" value="1"/>
</dbReference>
<comment type="similarity">
    <text evidence="2">Belongs to the prominin family.</text>
</comment>
<feature type="compositionally biased region" description="Basic and acidic residues" evidence="7">
    <location>
        <begin position="257"/>
        <end position="267"/>
    </location>
</feature>
<feature type="compositionally biased region" description="Polar residues" evidence="7">
    <location>
        <begin position="535"/>
        <end position="548"/>
    </location>
</feature>
<feature type="region of interest" description="Disordered" evidence="7">
    <location>
        <begin position="486"/>
        <end position="508"/>
    </location>
</feature>
<dbReference type="OrthoDB" id="8188647at2759"/>
<keyword evidence="5 8" id="KW-0472">Membrane</keyword>
<evidence type="ECO:0000256" key="7">
    <source>
        <dbReference type="SAM" id="MobiDB-lite"/>
    </source>
</evidence>
<feature type="region of interest" description="Disordered" evidence="7">
    <location>
        <begin position="257"/>
        <end position="294"/>
    </location>
</feature>
<feature type="region of interest" description="Disordered" evidence="7">
    <location>
        <begin position="439"/>
        <end position="471"/>
    </location>
</feature>
<keyword evidence="4 8" id="KW-1133">Transmembrane helix</keyword>